<gene>
    <name evidence="2" type="ORF">HNQ61_005152</name>
</gene>
<dbReference type="Pfam" id="PF13540">
    <property type="entry name" value="RCC1_2"/>
    <property type="match status" value="1"/>
</dbReference>
<sequence length="399" mass="42461">MRRPSSPPRRLAIVPLLLALITLLFAGPARAQEVRWASVSVGDDHVCALDEQGRAWCFGNNHTAQLGLRTPERCGTVSESGRRDCYMTPSAAPLRAGGDTRFASVTAGRYLTCGVDAEGRGFCWGAAIGDADAYTDRCLNGTACSVRPQPLLPERRLTRVNLKARCAVDVDGAALCWGDGARAAGRMTEPWPGMASAQVDGDPEARTLCAVMRDGRAFCRGEAVFGVRGTGSADSAEAMRPVAAAERFAQVAAIGNWACGLDDAGAAHCWGAAGYGDVARDSVPRPGREQCVRWSVRTWCNLRPARVEGGQRFSGITAAVRGTLPTVYEMIGVTPGGAAYAWGGDRVLRPWHAEGRWRSAAAGDWGQCAISMDGDLFCWGSDPKGDVQGRIPHPEARAR</sequence>
<dbReference type="InterPro" id="IPR009091">
    <property type="entry name" value="RCC1/BLIP-II"/>
</dbReference>
<keyword evidence="3" id="KW-1185">Reference proteome</keyword>
<dbReference type="EMBL" id="JACHIA010000025">
    <property type="protein sequence ID" value="MBB6073482.1"/>
    <property type="molecule type" value="Genomic_DNA"/>
</dbReference>
<dbReference type="GO" id="GO:0005737">
    <property type="term" value="C:cytoplasm"/>
    <property type="evidence" value="ECO:0007669"/>
    <property type="project" value="TreeGrafter"/>
</dbReference>
<evidence type="ECO:0000256" key="1">
    <source>
        <dbReference type="SAM" id="SignalP"/>
    </source>
</evidence>
<dbReference type="InterPro" id="IPR051553">
    <property type="entry name" value="Ran_GTPase-activating"/>
</dbReference>
<reference evidence="2 3" key="1">
    <citation type="submission" date="2020-08" db="EMBL/GenBank/DDBJ databases">
        <title>Genomic Encyclopedia of Type Strains, Phase IV (KMG-IV): sequencing the most valuable type-strain genomes for metagenomic binning, comparative biology and taxonomic classification.</title>
        <authorList>
            <person name="Goeker M."/>
        </authorList>
    </citation>
    <scope>NUCLEOTIDE SEQUENCE [LARGE SCALE GENOMIC DNA]</scope>
    <source>
        <strain evidence="2 3">DSM 29007</strain>
    </source>
</reference>
<dbReference type="RefSeq" id="WP_221239730.1">
    <property type="nucleotide sequence ID" value="NZ_JACHIA010000025.1"/>
</dbReference>
<evidence type="ECO:0000313" key="2">
    <source>
        <dbReference type="EMBL" id="MBB6073482.1"/>
    </source>
</evidence>
<proteinExistence type="predicted"/>
<comment type="caution">
    <text evidence="2">The sequence shown here is derived from an EMBL/GenBank/DDBJ whole genome shotgun (WGS) entry which is preliminary data.</text>
</comment>
<dbReference type="SUPFAM" id="SSF50985">
    <property type="entry name" value="RCC1/BLIP-II"/>
    <property type="match status" value="1"/>
</dbReference>
<evidence type="ECO:0000313" key="3">
    <source>
        <dbReference type="Proteomes" id="UP000582837"/>
    </source>
</evidence>
<dbReference type="PROSITE" id="PS50012">
    <property type="entry name" value="RCC1_3"/>
    <property type="match status" value="1"/>
</dbReference>
<keyword evidence="1" id="KW-0732">Signal</keyword>
<protein>
    <recommendedName>
        <fullName evidence="4">Chromosome condensation regulator RCC1</fullName>
    </recommendedName>
</protein>
<organism evidence="2 3">
    <name type="scientific">Longimicrobium terrae</name>
    <dbReference type="NCBI Taxonomy" id="1639882"/>
    <lineage>
        <taxon>Bacteria</taxon>
        <taxon>Pseudomonadati</taxon>
        <taxon>Gemmatimonadota</taxon>
        <taxon>Longimicrobiia</taxon>
        <taxon>Longimicrobiales</taxon>
        <taxon>Longimicrobiaceae</taxon>
        <taxon>Longimicrobium</taxon>
    </lineage>
</organism>
<dbReference type="PANTHER" id="PTHR45982:SF1">
    <property type="entry name" value="REGULATOR OF CHROMOSOME CONDENSATION"/>
    <property type="match status" value="1"/>
</dbReference>
<feature type="chain" id="PRO_5032720451" description="Chromosome condensation regulator RCC1" evidence="1">
    <location>
        <begin position="32"/>
        <end position="399"/>
    </location>
</feature>
<name>A0A841H6E4_9BACT</name>
<accession>A0A841H6E4</accession>
<dbReference type="PANTHER" id="PTHR45982">
    <property type="entry name" value="REGULATOR OF CHROMOSOME CONDENSATION"/>
    <property type="match status" value="1"/>
</dbReference>
<feature type="signal peptide" evidence="1">
    <location>
        <begin position="1"/>
        <end position="31"/>
    </location>
</feature>
<dbReference type="InterPro" id="IPR000408">
    <property type="entry name" value="Reg_chr_condens"/>
</dbReference>
<evidence type="ECO:0008006" key="4">
    <source>
        <dbReference type="Google" id="ProtNLM"/>
    </source>
</evidence>
<dbReference type="GO" id="GO:0005085">
    <property type="term" value="F:guanyl-nucleotide exchange factor activity"/>
    <property type="evidence" value="ECO:0007669"/>
    <property type="project" value="TreeGrafter"/>
</dbReference>
<dbReference type="Proteomes" id="UP000582837">
    <property type="component" value="Unassembled WGS sequence"/>
</dbReference>
<dbReference type="Gene3D" id="2.130.10.30">
    <property type="entry name" value="Regulator of chromosome condensation 1/beta-lactamase-inhibitor protein II"/>
    <property type="match status" value="2"/>
</dbReference>
<dbReference type="AlphaFoldDB" id="A0A841H6E4"/>